<dbReference type="InterPro" id="IPR006969">
    <property type="entry name" value="Stig-like"/>
</dbReference>
<organism evidence="4 5">
    <name type="scientific">Phoenix dactylifera</name>
    <name type="common">Date palm</name>
    <dbReference type="NCBI Taxonomy" id="42345"/>
    <lineage>
        <taxon>Eukaryota</taxon>
        <taxon>Viridiplantae</taxon>
        <taxon>Streptophyta</taxon>
        <taxon>Embryophyta</taxon>
        <taxon>Tracheophyta</taxon>
        <taxon>Spermatophyta</taxon>
        <taxon>Magnoliopsida</taxon>
        <taxon>Liliopsida</taxon>
        <taxon>Arecaceae</taxon>
        <taxon>Coryphoideae</taxon>
        <taxon>Phoeniceae</taxon>
        <taxon>Phoenix</taxon>
    </lineage>
</organism>
<name>A0A8B9AT30_PHODC</name>
<feature type="region of interest" description="Disordered" evidence="3">
    <location>
        <begin position="1"/>
        <end position="39"/>
    </location>
</feature>
<evidence type="ECO:0000313" key="5">
    <source>
        <dbReference type="RefSeq" id="XP_038986514.1"/>
    </source>
</evidence>
<accession>A0A8B9AT30</accession>
<gene>
    <name evidence="5" type="primary">LOC103701826</name>
</gene>
<evidence type="ECO:0000256" key="3">
    <source>
        <dbReference type="SAM" id="MobiDB-lite"/>
    </source>
</evidence>
<dbReference type="Pfam" id="PF04885">
    <property type="entry name" value="Stig1"/>
    <property type="match status" value="1"/>
</dbReference>
<keyword evidence="4" id="KW-1185">Reference proteome</keyword>
<dbReference type="KEGG" id="pda:103701826"/>
<dbReference type="PANTHER" id="PTHR33227">
    <property type="entry name" value="STIGMA-SPECIFIC STIG1-LIKE PROTEIN 3"/>
    <property type="match status" value="1"/>
</dbReference>
<dbReference type="OrthoDB" id="776013at2759"/>
<dbReference type="RefSeq" id="XP_038986514.1">
    <property type="nucleotide sequence ID" value="XM_039130586.1"/>
</dbReference>
<evidence type="ECO:0000256" key="1">
    <source>
        <dbReference type="ARBA" id="ARBA00006010"/>
    </source>
</evidence>
<keyword evidence="2" id="KW-0732">Signal</keyword>
<comment type="similarity">
    <text evidence="1">Belongs to the STIG1 family.</text>
</comment>
<feature type="compositionally biased region" description="Low complexity" evidence="3">
    <location>
        <begin position="1"/>
        <end position="11"/>
    </location>
</feature>
<evidence type="ECO:0000313" key="4">
    <source>
        <dbReference type="Proteomes" id="UP000228380"/>
    </source>
</evidence>
<reference evidence="4" key="1">
    <citation type="journal article" date="2019" name="Nat. Commun.">
        <title>Genome-wide association mapping of date palm fruit traits.</title>
        <authorList>
            <person name="Hazzouri K.M."/>
            <person name="Gros-Balthazard M."/>
            <person name="Flowers J.M."/>
            <person name="Copetti D."/>
            <person name="Lemansour A."/>
            <person name="Lebrun M."/>
            <person name="Masmoudi K."/>
            <person name="Ferrand S."/>
            <person name="Dhar M.I."/>
            <person name="Fresquez Z.A."/>
            <person name="Rosas U."/>
            <person name="Zhang J."/>
            <person name="Talag J."/>
            <person name="Lee S."/>
            <person name="Kudrna D."/>
            <person name="Powell R.F."/>
            <person name="Leitch I.J."/>
            <person name="Krueger R.R."/>
            <person name="Wing R.A."/>
            <person name="Amiri K.M.A."/>
            <person name="Purugganan M.D."/>
        </authorList>
    </citation>
    <scope>NUCLEOTIDE SEQUENCE [LARGE SCALE GENOMIC DNA]</scope>
    <source>
        <strain evidence="4">cv. Khalas</strain>
    </source>
</reference>
<dbReference type="Proteomes" id="UP000228380">
    <property type="component" value="Chromosome 9"/>
</dbReference>
<reference evidence="5" key="2">
    <citation type="submission" date="2025-08" db="UniProtKB">
        <authorList>
            <consortium name="RefSeq"/>
        </authorList>
    </citation>
    <scope>IDENTIFICATION</scope>
    <source>
        <tissue evidence="5">Young leaves</tissue>
    </source>
</reference>
<evidence type="ECO:0000256" key="2">
    <source>
        <dbReference type="ARBA" id="ARBA00022729"/>
    </source>
</evidence>
<proteinExistence type="inferred from homology"/>
<protein>
    <submittedName>
        <fullName evidence="5">Protein STIG1-like</fullName>
    </submittedName>
</protein>
<dbReference type="GeneID" id="103701826"/>
<dbReference type="PANTHER" id="PTHR33227:SF21">
    <property type="entry name" value="F12F1.21 PROTEIN"/>
    <property type="match status" value="1"/>
</dbReference>
<sequence length="168" mass="17983">MAVAATLASAATPNEEEERLTTASSFDEPLSSDDGSPSVRGIMSRLHAGQYNPGAPMTCDKHPRICRAPGSPGPDCCRKKCVNVDWDRLNCGRCGKCCRYGQTCCRGRCVNVMNDPKNCGHCGKCCSYGHTCCSGRCVNVMNDPKNCGACNNKCKKGGVCKYGMCDYA</sequence>
<dbReference type="AlphaFoldDB" id="A0A8B9AT30"/>